<dbReference type="VEuPathDB" id="FungiDB:BD410DRAFT_707039"/>
<name>A0A4Y7PH71_9AGAM</name>
<dbReference type="PANTHER" id="PTHR44329:SF214">
    <property type="entry name" value="PROTEIN KINASE DOMAIN-CONTAINING PROTEIN"/>
    <property type="match status" value="1"/>
</dbReference>
<dbReference type="InterPro" id="IPR000719">
    <property type="entry name" value="Prot_kinase_dom"/>
</dbReference>
<dbReference type="GO" id="GO:0005524">
    <property type="term" value="F:ATP binding"/>
    <property type="evidence" value="ECO:0007669"/>
    <property type="project" value="InterPro"/>
</dbReference>
<evidence type="ECO:0000259" key="1">
    <source>
        <dbReference type="PROSITE" id="PS50011"/>
    </source>
</evidence>
<keyword evidence="2" id="KW-0808">Transferase</keyword>
<dbReference type="Gene3D" id="1.10.510.10">
    <property type="entry name" value="Transferase(Phosphotransferase) domain 1"/>
    <property type="match status" value="1"/>
</dbReference>
<dbReference type="SUPFAM" id="SSF56112">
    <property type="entry name" value="Protein kinase-like (PK-like)"/>
    <property type="match status" value="1"/>
</dbReference>
<dbReference type="SMART" id="SM00220">
    <property type="entry name" value="S_TKc"/>
    <property type="match status" value="1"/>
</dbReference>
<dbReference type="Proteomes" id="UP000294933">
    <property type="component" value="Unassembled WGS sequence"/>
</dbReference>
<dbReference type="PANTHER" id="PTHR44329">
    <property type="entry name" value="SERINE/THREONINE-PROTEIN KINASE TNNI3K-RELATED"/>
    <property type="match status" value="1"/>
</dbReference>
<dbReference type="PIRSF" id="PIRSF000654">
    <property type="entry name" value="Integrin-linked_kinase"/>
    <property type="match status" value="1"/>
</dbReference>
<sequence length="295" mass="32829">RLLVQTIARLAKKSGTYPDCLSLSQIQPLGSHPIAGGGFADIWKGEFMGRPVALKAIRKEMVFQVTNSITLLSLDFAHEAVVWRQLRHRNILPFYGIFKGDHTLDRLCLVSPWMDAGNIVKFLKQFPDSDRISMLADVVDGLIFLHEFEPTVVHGDLKASNIFVTPSRTACLADFGLTCFRDPQYSTLESTTDRSRGTIRWQARELLFPGDDGKIAHPSRESDIYSFGCVCLEIMTGNVPFSELQTDGAVTMAIAQNKTPQSPVGICIDYGLDDSLWDIVITSCWDTEPCKRPTA</sequence>
<keyword evidence="2" id="KW-0418">Kinase</keyword>
<gene>
    <name evidence="2" type="ORF">BD410DRAFT_707039</name>
</gene>
<dbReference type="InterPro" id="IPR001245">
    <property type="entry name" value="Ser-Thr/Tyr_kinase_cat_dom"/>
</dbReference>
<dbReference type="PROSITE" id="PS00108">
    <property type="entry name" value="PROTEIN_KINASE_ST"/>
    <property type="match status" value="1"/>
</dbReference>
<dbReference type="InterPro" id="IPR011009">
    <property type="entry name" value="Kinase-like_dom_sf"/>
</dbReference>
<feature type="non-terminal residue" evidence="2">
    <location>
        <position position="1"/>
    </location>
</feature>
<proteinExistence type="predicted"/>
<dbReference type="STRING" id="50990.A0A4Y7PH71"/>
<dbReference type="EMBL" id="ML170379">
    <property type="protein sequence ID" value="TDL14172.1"/>
    <property type="molecule type" value="Genomic_DNA"/>
</dbReference>
<dbReference type="Pfam" id="PF07714">
    <property type="entry name" value="PK_Tyr_Ser-Thr"/>
    <property type="match status" value="1"/>
</dbReference>
<organism evidence="2 3">
    <name type="scientific">Rickenella mellea</name>
    <dbReference type="NCBI Taxonomy" id="50990"/>
    <lineage>
        <taxon>Eukaryota</taxon>
        <taxon>Fungi</taxon>
        <taxon>Dikarya</taxon>
        <taxon>Basidiomycota</taxon>
        <taxon>Agaricomycotina</taxon>
        <taxon>Agaricomycetes</taxon>
        <taxon>Hymenochaetales</taxon>
        <taxon>Rickenellaceae</taxon>
        <taxon>Rickenella</taxon>
    </lineage>
</organism>
<keyword evidence="3" id="KW-1185">Reference proteome</keyword>
<dbReference type="OrthoDB" id="26722at2759"/>
<dbReference type="InterPro" id="IPR051681">
    <property type="entry name" value="Ser/Thr_Kinases-Pseudokinases"/>
</dbReference>
<feature type="domain" description="Protein kinase" evidence="1">
    <location>
        <begin position="28"/>
        <end position="295"/>
    </location>
</feature>
<feature type="non-terminal residue" evidence="2">
    <location>
        <position position="295"/>
    </location>
</feature>
<protein>
    <submittedName>
        <fullName evidence="2">Kinase-like protein</fullName>
    </submittedName>
</protein>
<evidence type="ECO:0000313" key="2">
    <source>
        <dbReference type="EMBL" id="TDL14172.1"/>
    </source>
</evidence>
<evidence type="ECO:0000313" key="3">
    <source>
        <dbReference type="Proteomes" id="UP000294933"/>
    </source>
</evidence>
<reference evidence="2 3" key="1">
    <citation type="submission" date="2018-06" db="EMBL/GenBank/DDBJ databases">
        <title>A transcriptomic atlas of mushroom development highlights an independent origin of complex multicellularity.</title>
        <authorList>
            <consortium name="DOE Joint Genome Institute"/>
            <person name="Krizsan K."/>
            <person name="Almasi E."/>
            <person name="Merenyi Z."/>
            <person name="Sahu N."/>
            <person name="Viragh M."/>
            <person name="Koszo T."/>
            <person name="Mondo S."/>
            <person name="Kiss B."/>
            <person name="Balint B."/>
            <person name="Kues U."/>
            <person name="Barry K."/>
            <person name="Hegedus J.C."/>
            <person name="Henrissat B."/>
            <person name="Johnson J."/>
            <person name="Lipzen A."/>
            <person name="Ohm R."/>
            <person name="Nagy I."/>
            <person name="Pangilinan J."/>
            <person name="Yan J."/>
            <person name="Xiong Y."/>
            <person name="Grigoriev I.V."/>
            <person name="Hibbett D.S."/>
            <person name="Nagy L.G."/>
        </authorList>
    </citation>
    <scope>NUCLEOTIDE SEQUENCE [LARGE SCALE GENOMIC DNA]</scope>
    <source>
        <strain evidence="2 3">SZMC22713</strain>
    </source>
</reference>
<dbReference type="InterPro" id="IPR008271">
    <property type="entry name" value="Ser/Thr_kinase_AS"/>
</dbReference>
<dbReference type="PROSITE" id="PS50011">
    <property type="entry name" value="PROTEIN_KINASE_DOM"/>
    <property type="match status" value="1"/>
</dbReference>
<accession>A0A4Y7PH71</accession>
<dbReference type="GO" id="GO:0004674">
    <property type="term" value="F:protein serine/threonine kinase activity"/>
    <property type="evidence" value="ECO:0007669"/>
    <property type="project" value="TreeGrafter"/>
</dbReference>
<dbReference type="AlphaFoldDB" id="A0A4Y7PH71"/>